<organism evidence="1 2">
    <name type="scientific">Porphyra umbilicalis</name>
    <name type="common">Purple laver</name>
    <name type="synonym">Red alga</name>
    <dbReference type="NCBI Taxonomy" id="2786"/>
    <lineage>
        <taxon>Eukaryota</taxon>
        <taxon>Rhodophyta</taxon>
        <taxon>Bangiophyceae</taxon>
        <taxon>Bangiales</taxon>
        <taxon>Bangiaceae</taxon>
        <taxon>Porphyra</taxon>
    </lineage>
</organism>
<sequence>MASAWSSASSNRRPYSGSKCTITLSRCAVTTVSSVWTARKAAADPSTTAASASATHPSCRRMSNAYASVTPGERAASASKSVALATA</sequence>
<name>A0A1X6NQQ1_PORUM</name>
<evidence type="ECO:0000313" key="2">
    <source>
        <dbReference type="Proteomes" id="UP000218209"/>
    </source>
</evidence>
<evidence type="ECO:0000313" key="1">
    <source>
        <dbReference type="EMBL" id="OSX70713.1"/>
    </source>
</evidence>
<dbReference type="AlphaFoldDB" id="A0A1X6NQQ1"/>
<reference evidence="1 2" key="1">
    <citation type="submission" date="2017-03" db="EMBL/GenBank/DDBJ databases">
        <title>WGS assembly of Porphyra umbilicalis.</title>
        <authorList>
            <person name="Brawley S.H."/>
            <person name="Blouin N.A."/>
            <person name="Ficko-Blean E."/>
            <person name="Wheeler G.L."/>
            <person name="Lohr M."/>
            <person name="Goodson H.V."/>
            <person name="Jenkins J.W."/>
            <person name="Blaby-Haas C.E."/>
            <person name="Helliwell K.E."/>
            <person name="Chan C."/>
            <person name="Marriage T."/>
            <person name="Bhattacharya D."/>
            <person name="Klein A.S."/>
            <person name="Badis Y."/>
            <person name="Brodie J."/>
            <person name="Cao Y."/>
            <person name="Collen J."/>
            <person name="Dittami S.M."/>
            <person name="Gachon C.M."/>
            <person name="Green B.R."/>
            <person name="Karpowicz S."/>
            <person name="Kim J.W."/>
            <person name="Kudahl U."/>
            <person name="Lin S."/>
            <person name="Michel G."/>
            <person name="Mittag M."/>
            <person name="Olson B.J."/>
            <person name="Pangilinan J."/>
            <person name="Peng Y."/>
            <person name="Qiu H."/>
            <person name="Shu S."/>
            <person name="Singer J.T."/>
            <person name="Smith A.G."/>
            <person name="Sprecher B.N."/>
            <person name="Wagner V."/>
            <person name="Wang W."/>
            <person name="Wang Z.-Y."/>
            <person name="Yan J."/>
            <person name="Yarish C."/>
            <person name="Zoeuner-Riek S."/>
            <person name="Zhuang Y."/>
            <person name="Zou Y."/>
            <person name="Lindquist E.A."/>
            <person name="Grimwood J."/>
            <person name="Barry K."/>
            <person name="Rokhsar D.S."/>
            <person name="Schmutz J."/>
            <person name="Stiller J.W."/>
            <person name="Grossman A.R."/>
            <person name="Prochnik S.E."/>
        </authorList>
    </citation>
    <scope>NUCLEOTIDE SEQUENCE [LARGE SCALE GENOMIC DNA]</scope>
    <source>
        <strain evidence="1">4086291</strain>
    </source>
</reference>
<proteinExistence type="predicted"/>
<dbReference type="Proteomes" id="UP000218209">
    <property type="component" value="Unassembled WGS sequence"/>
</dbReference>
<dbReference type="EMBL" id="KV919221">
    <property type="protein sequence ID" value="OSX70713.1"/>
    <property type="molecule type" value="Genomic_DNA"/>
</dbReference>
<gene>
    <name evidence="1" type="ORF">BU14_0686s0015</name>
</gene>
<protein>
    <submittedName>
        <fullName evidence="1">Uncharacterized protein</fullName>
    </submittedName>
</protein>
<keyword evidence="2" id="KW-1185">Reference proteome</keyword>
<accession>A0A1X6NQQ1</accession>